<evidence type="ECO:0000313" key="15">
    <source>
        <dbReference type="EMBL" id="QIB65016.1"/>
    </source>
</evidence>
<dbReference type="NCBIfam" id="NF008139">
    <property type="entry name" value="PRK10887.1"/>
    <property type="match status" value="1"/>
</dbReference>
<dbReference type="FunFam" id="3.30.310.50:FF:000001">
    <property type="entry name" value="Phosphoglucosamine mutase"/>
    <property type="match status" value="1"/>
</dbReference>
<dbReference type="GO" id="GO:0009252">
    <property type="term" value="P:peptidoglycan biosynthetic process"/>
    <property type="evidence" value="ECO:0007669"/>
    <property type="project" value="UniProtKB-ARBA"/>
</dbReference>
<dbReference type="EC" id="5.4.2.10" evidence="6 8"/>
<dbReference type="SUPFAM" id="SSF53738">
    <property type="entry name" value="Phosphoglucomutase, first 3 domains"/>
    <property type="match status" value="3"/>
</dbReference>
<dbReference type="InterPro" id="IPR016066">
    <property type="entry name" value="A-D-PHexomutase_CS"/>
</dbReference>
<dbReference type="FunFam" id="3.40.120.10:FF:000002">
    <property type="entry name" value="Phosphoglucosamine mutase"/>
    <property type="match status" value="1"/>
</dbReference>
<organism evidence="15 16">
    <name type="scientific">Kineobactrum salinum</name>
    <dbReference type="NCBI Taxonomy" id="2708301"/>
    <lineage>
        <taxon>Bacteria</taxon>
        <taxon>Pseudomonadati</taxon>
        <taxon>Pseudomonadota</taxon>
        <taxon>Gammaproteobacteria</taxon>
        <taxon>Cellvibrionales</taxon>
        <taxon>Halieaceae</taxon>
        <taxon>Kineobactrum</taxon>
    </lineage>
</organism>
<evidence type="ECO:0000256" key="4">
    <source>
        <dbReference type="ARBA" id="ARBA00022842"/>
    </source>
</evidence>
<evidence type="ECO:0000256" key="6">
    <source>
        <dbReference type="ARBA" id="ARBA00066330"/>
    </source>
</evidence>
<feature type="modified residue" description="Phosphoserine" evidence="8">
    <location>
        <position position="105"/>
    </location>
</feature>
<dbReference type="Pfam" id="PF02880">
    <property type="entry name" value="PGM_PMM_III"/>
    <property type="match status" value="1"/>
</dbReference>
<dbReference type="Gene3D" id="3.30.310.50">
    <property type="entry name" value="Alpha-D-phosphohexomutase, C-terminal domain"/>
    <property type="match status" value="1"/>
</dbReference>
<dbReference type="GO" id="GO:0000287">
    <property type="term" value="F:magnesium ion binding"/>
    <property type="evidence" value="ECO:0007669"/>
    <property type="project" value="UniProtKB-UniRule"/>
</dbReference>
<keyword evidence="5 8" id="KW-0413">Isomerase</keyword>
<evidence type="ECO:0000256" key="1">
    <source>
        <dbReference type="ARBA" id="ARBA00010231"/>
    </source>
</evidence>
<dbReference type="Pfam" id="PF02879">
    <property type="entry name" value="PGM_PMM_II"/>
    <property type="match status" value="1"/>
</dbReference>
<evidence type="ECO:0000256" key="5">
    <source>
        <dbReference type="ARBA" id="ARBA00023235"/>
    </source>
</evidence>
<dbReference type="InterPro" id="IPR050060">
    <property type="entry name" value="Phosphoglucosamine_mutase"/>
</dbReference>
<gene>
    <name evidence="8 15" type="primary">glmM</name>
    <name evidence="15" type="ORF">G3T16_05980</name>
</gene>
<dbReference type="InterPro" id="IPR006352">
    <property type="entry name" value="GlmM_bact"/>
</dbReference>
<dbReference type="PANTHER" id="PTHR42946:SF1">
    <property type="entry name" value="PHOSPHOGLUCOMUTASE (ALPHA-D-GLUCOSE-1,6-BISPHOSPHATE-DEPENDENT)"/>
    <property type="match status" value="1"/>
</dbReference>
<dbReference type="EMBL" id="CP048711">
    <property type="protein sequence ID" value="QIB65016.1"/>
    <property type="molecule type" value="Genomic_DNA"/>
</dbReference>
<dbReference type="GO" id="GO:0005975">
    <property type="term" value="P:carbohydrate metabolic process"/>
    <property type="evidence" value="ECO:0007669"/>
    <property type="project" value="InterPro"/>
</dbReference>
<feature type="binding site" evidence="8">
    <location>
        <position position="244"/>
    </location>
    <ligand>
        <name>Mg(2+)</name>
        <dbReference type="ChEBI" id="CHEBI:18420"/>
    </ligand>
</feature>
<feature type="active site" description="Phosphoserine intermediate" evidence="8">
    <location>
        <position position="105"/>
    </location>
</feature>
<feature type="domain" description="Alpha-D-phosphohexomutase alpha/beta/alpha" evidence="12">
    <location>
        <begin position="3"/>
        <end position="136"/>
    </location>
</feature>
<proteinExistence type="inferred from homology"/>
<name>A0A6C0TZ12_9GAMM</name>
<keyword evidence="4 8" id="KW-0460">Magnesium</keyword>
<evidence type="ECO:0000256" key="8">
    <source>
        <dbReference type="HAMAP-Rule" id="MF_01554"/>
    </source>
</evidence>
<dbReference type="Gene3D" id="3.40.120.10">
    <property type="entry name" value="Alpha-D-Glucose-1,6-Bisphosphate, subunit A, domain 3"/>
    <property type="match status" value="3"/>
</dbReference>
<evidence type="ECO:0000313" key="16">
    <source>
        <dbReference type="Proteomes" id="UP000477680"/>
    </source>
</evidence>
<dbReference type="RefSeq" id="WP_163494263.1">
    <property type="nucleotide sequence ID" value="NZ_CP048711.1"/>
</dbReference>
<dbReference type="Pfam" id="PF00408">
    <property type="entry name" value="PGM_PMM_IV"/>
    <property type="match status" value="1"/>
</dbReference>
<reference evidence="15 16" key="1">
    <citation type="submission" date="2020-02" db="EMBL/GenBank/DDBJ databases">
        <title>Genome sequencing for Kineobactrum sp. M2.</title>
        <authorList>
            <person name="Park S.-J."/>
        </authorList>
    </citation>
    <scope>NUCLEOTIDE SEQUENCE [LARGE SCALE GENOMIC DNA]</scope>
    <source>
        <strain evidence="15 16">M2</strain>
    </source>
</reference>
<evidence type="ECO:0000259" key="11">
    <source>
        <dbReference type="Pfam" id="PF00408"/>
    </source>
</evidence>
<evidence type="ECO:0000256" key="7">
    <source>
        <dbReference type="ARBA" id="ARBA00068193"/>
    </source>
</evidence>
<dbReference type="PROSITE" id="PS00710">
    <property type="entry name" value="PGM_PMM"/>
    <property type="match status" value="1"/>
</dbReference>
<evidence type="ECO:0000259" key="13">
    <source>
        <dbReference type="Pfam" id="PF02879"/>
    </source>
</evidence>
<evidence type="ECO:0000256" key="2">
    <source>
        <dbReference type="ARBA" id="ARBA00022553"/>
    </source>
</evidence>
<dbReference type="PRINTS" id="PR00509">
    <property type="entry name" value="PGMPMM"/>
</dbReference>
<keyword evidence="3 8" id="KW-0479">Metal-binding</keyword>
<evidence type="ECO:0000259" key="14">
    <source>
        <dbReference type="Pfam" id="PF02880"/>
    </source>
</evidence>
<keyword evidence="2 8" id="KW-0597">Phosphoprotein</keyword>
<evidence type="ECO:0000256" key="10">
    <source>
        <dbReference type="RuleBase" id="RU004327"/>
    </source>
</evidence>
<dbReference type="InterPro" id="IPR005843">
    <property type="entry name" value="A-D-PHexomutase_C"/>
</dbReference>
<dbReference type="GO" id="GO:0006048">
    <property type="term" value="P:UDP-N-acetylglucosamine biosynthetic process"/>
    <property type="evidence" value="ECO:0007669"/>
    <property type="project" value="TreeGrafter"/>
</dbReference>
<feature type="binding site" description="via phosphate group" evidence="8">
    <location>
        <position position="105"/>
    </location>
    <ligand>
        <name>Mg(2+)</name>
        <dbReference type="ChEBI" id="CHEBI:18420"/>
    </ligand>
</feature>
<feature type="binding site" evidence="8">
    <location>
        <position position="246"/>
    </location>
    <ligand>
        <name>Mg(2+)</name>
        <dbReference type="ChEBI" id="CHEBI:18420"/>
    </ligand>
</feature>
<dbReference type="GO" id="GO:0004615">
    <property type="term" value="F:phosphomannomutase activity"/>
    <property type="evidence" value="ECO:0007669"/>
    <property type="project" value="TreeGrafter"/>
</dbReference>
<keyword evidence="16" id="KW-1185">Reference proteome</keyword>
<dbReference type="InterPro" id="IPR005841">
    <property type="entry name" value="Alpha-D-phosphohexomutase_SF"/>
</dbReference>
<feature type="domain" description="Alpha-D-phosphohexomutase C-terminal" evidence="11">
    <location>
        <begin position="376"/>
        <end position="441"/>
    </location>
</feature>
<dbReference type="FunFam" id="3.40.120.10:FF:000001">
    <property type="entry name" value="Phosphoglucosamine mutase"/>
    <property type="match status" value="1"/>
</dbReference>
<dbReference type="InterPro" id="IPR005844">
    <property type="entry name" value="A-D-PHexomutase_a/b/a-I"/>
</dbReference>
<sequence>MTRRYFGTDGIRGTVGEAPITPDFMLKLGWASGRVFARQGHNGGHNTVIIGKDTRVSGYMFESALQAGLVAAGVDVKLLGPMPTPAVALMTRTQNAVAGIVISASHNPFFHNGIKFFSAAGSKLPDDVEHAIEQELDCRLEVAQSRDIGKVVRIADAAGRYIEYCKSTAPEHFSLRGMRIAVDCANGATYHIAPNVLAELGADVVPLGVTPDGFNINQGVGSTDTAALSRLVQDSGADLGIAYDGDGDRVLFVDSDGSLVDGDELLFIIAAHRLARGEAEAGVVGTLMSNLGLELALRDIGLELVRARVGDRYVKEMMEAQGWRLGGESSGHIICADLTTTGDGIVASLQVLVAMQESGRSLAELRAGMRKCPQTMINVPMVGKFELTELPAVNDAVAAVERQLGSRGRVLLRPSGTEPLVRVMVEGEDAAEVRQLCGDLAGQVEAALAGA</sequence>
<dbReference type="KEGG" id="kim:G3T16_05980"/>
<dbReference type="InterPro" id="IPR036900">
    <property type="entry name" value="A-D-PHexomutase_C_sf"/>
</dbReference>
<dbReference type="SUPFAM" id="SSF55957">
    <property type="entry name" value="Phosphoglucomutase, C-terminal domain"/>
    <property type="match status" value="1"/>
</dbReference>
<evidence type="ECO:0000256" key="3">
    <source>
        <dbReference type="ARBA" id="ARBA00022723"/>
    </source>
</evidence>
<evidence type="ECO:0000259" key="12">
    <source>
        <dbReference type="Pfam" id="PF02878"/>
    </source>
</evidence>
<dbReference type="InterPro" id="IPR005845">
    <property type="entry name" value="A-D-PHexomutase_a/b/a-II"/>
</dbReference>
<comment type="PTM">
    <text evidence="8">Activated by phosphorylation.</text>
</comment>
<comment type="similarity">
    <text evidence="1 8 9">Belongs to the phosphohexose mutase family.</text>
</comment>
<dbReference type="GO" id="GO:0005829">
    <property type="term" value="C:cytosol"/>
    <property type="evidence" value="ECO:0007669"/>
    <property type="project" value="TreeGrafter"/>
</dbReference>
<dbReference type="Proteomes" id="UP000477680">
    <property type="component" value="Chromosome"/>
</dbReference>
<dbReference type="AlphaFoldDB" id="A0A6C0TZ12"/>
<dbReference type="Pfam" id="PF02878">
    <property type="entry name" value="PGM_PMM_I"/>
    <property type="match status" value="1"/>
</dbReference>
<dbReference type="HAMAP" id="MF_01554_B">
    <property type="entry name" value="GlmM_B"/>
    <property type="match status" value="1"/>
</dbReference>
<dbReference type="CDD" id="cd05802">
    <property type="entry name" value="GlmM"/>
    <property type="match status" value="1"/>
</dbReference>
<comment type="function">
    <text evidence="8 10">Catalyzes the conversion of glucosamine-6-phosphate to glucosamine-1-phosphate.</text>
</comment>
<comment type="cofactor">
    <cofactor evidence="8">
        <name>Mg(2+)</name>
        <dbReference type="ChEBI" id="CHEBI:18420"/>
    </cofactor>
    <text evidence="8">Binds 1 Mg(2+) ion per subunit.</text>
</comment>
<comment type="catalytic activity">
    <reaction evidence="8 10">
        <text>alpha-D-glucosamine 1-phosphate = D-glucosamine 6-phosphate</text>
        <dbReference type="Rhea" id="RHEA:23424"/>
        <dbReference type="ChEBI" id="CHEBI:58516"/>
        <dbReference type="ChEBI" id="CHEBI:58725"/>
        <dbReference type="EC" id="5.4.2.10"/>
    </reaction>
</comment>
<dbReference type="InterPro" id="IPR016055">
    <property type="entry name" value="A-D-PHexomutase_a/b/a-I/II/III"/>
</dbReference>
<dbReference type="PANTHER" id="PTHR42946">
    <property type="entry name" value="PHOSPHOHEXOSE MUTASE"/>
    <property type="match status" value="1"/>
</dbReference>
<protein>
    <recommendedName>
        <fullName evidence="7 8">Phosphoglucosamine mutase</fullName>
        <ecNumber evidence="6 8">5.4.2.10</ecNumber>
    </recommendedName>
</protein>
<feature type="domain" description="Alpha-D-phosphohexomutase alpha/beta/alpha" evidence="13">
    <location>
        <begin position="160"/>
        <end position="257"/>
    </location>
</feature>
<accession>A0A6C0TZ12</accession>
<feature type="domain" description="Alpha-D-phosphohexomutase alpha/beta/alpha" evidence="14">
    <location>
        <begin position="261"/>
        <end position="368"/>
    </location>
</feature>
<dbReference type="NCBIfam" id="TIGR01455">
    <property type="entry name" value="glmM"/>
    <property type="match status" value="1"/>
</dbReference>
<dbReference type="InterPro" id="IPR005846">
    <property type="entry name" value="A-D-PHexomutase_a/b/a-III"/>
</dbReference>
<feature type="binding site" evidence="8">
    <location>
        <position position="248"/>
    </location>
    <ligand>
        <name>Mg(2+)</name>
        <dbReference type="ChEBI" id="CHEBI:18420"/>
    </ligand>
</feature>
<dbReference type="GO" id="GO:0008966">
    <property type="term" value="F:phosphoglucosamine mutase activity"/>
    <property type="evidence" value="ECO:0007669"/>
    <property type="project" value="UniProtKB-UniRule"/>
</dbReference>
<evidence type="ECO:0000256" key="9">
    <source>
        <dbReference type="RuleBase" id="RU004326"/>
    </source>
</evidence>